<evidence type="ECO:0000256" key="1">
    <source>
        <dbReference type="SAM" id="MobiDB-lite"/>
    </source>
</evidence>
<feature type="region of interest" description="Disordered" evidence="1">
    <location>
        <begin position="1"/>
        <end position="24"/>
    </location>
</feature>
<dbReference type="AlphaFoldDB" id="A0A9P9R771"/>
<feature type="region of interest" description="Disordered" evidence="1">
    <location>
        <begin position="73"/>
        <end position="159"/>
    </location>
</feature>
<accession>A0A9P9R771</accession>
<dbReference type="OrthoDB" id="4508730at2759"/>
<name>A0A9P9R771_FUSSL</name>
<proteinExistence type="predicted"/>
<feature type="compositionally biased region" description="Acidic residues" evidence="1">
    <location>
        <begin position="82"/>
        <end position="95"/>
    </location>
</feature>
<evidence type="ECO:0000313" key="2">
    <source>
        <dbReference type="EMBL" id="KAH7268164.1"/>
    </source>
</evidence>
<dbReference type="EMBL" id="JAGTJS010000005">
    <property type="protein sequence ID" value="KAH7268164.1"/>
    <property type="molecule type" value="Genomic_DNA"/>
</dbReference>
<reference evidence="2" key="1">
    <citation type="journal article" date="2021" name="Nat. Commun.">
        <title>Genetic determinants of endophytism in the Arabidopsis root mycobiome.</title>
        <authorList>
            <person name="Mesny F."/>
            <person name="Miyauchi S."/>
            <person name="Thiergart T."/>
            <person name="Pickel B."/>
            <person name="Atanasova L."/>
            <person name="Karlsson M."/>
            <person name="Huettel B."/>
            <person name="Barry K.W."/>
            <person name="Haridas S."/>
            <person name="Chen C."/>
            <person name="Bauer D."/>
            <person name="Andreopoulos W."/>
            <person name="Pangilinan J."/>
            <person name="LaButti K."/>
            <person name="Riley R."/>
            <person name="Lipzen A."/>
            <person name="Clum A."/>
            <person name="Drula E."/>
            <person name="Henrissat B."/>
            <person name="Kohler A."/>
            <person name="Grigoriev I.V."/>
            <person name="Martin F.M."/>
            <person name="Hacquard S."/>
        </authorList>
    </citation>
    <scope>NUCLEOTIDE SEQUENCE</scope>
    <source>
        <strain evidence="2">FSSC 5 MPI-SDFR-AT-0091</strain>
    </source>
</reference>
<dbReference type="Proteomes" id="UP000736672">
    <property type="component" value="Unassembled WGS sequence"/>
</dbReference>
<feature type="region of interest" description="Disordered" evidence="1">
    <location>
        <begin position="36"/>
        <end position="60"/>
    </location>
</feature>
<sequence length="295" mass="34237">MHYPWSYTRRKSPPPRSRSPSLPSWYHRILEYPDNTVSYEDFDEDISELSESESEPKHGDFCGCGCIPYEGGSECGSGSDQEGSECDESESESESDSIGSRVGCSDWDTSDDERDKTRSRAGREYDHYYELKEQREQRKRQIKQEAKDGESTMKEQTRQTELRIEKKVKKVYHRVRHQRGRRENLVLRGKIFDLGSLDHWQYAYLGHTVQFMSKYVSFDDYSNVSHDGSPSRPPPGQRPELRGQLYMHESTACYFSGPAPPPRPGLKNFVVRYGSGENRIIFQFVDNHHLIMKVP</sequence>
<feature type="compositionally biased region" description="Acidic residues" evidence="1">
    <location>
        <begin position="40"/>
        <end position="53"/>
    </location>
</feature>
<keyword evidence="3" id="KW-1185">Reference proteome</keyword>
<gene>
    <name evidence="2" type="ORF">B0J15DRAFT_578153</name>
</gene>
<evidence type="ECO:0000313" key="3">
    <source>
        <dbReference type="Proteomes" id="UP000736672"/>
    </source>
</evidence>
<comment type="caution">
    <text evidence="2">The sequence shown here is derived from an EMBL/GenBank/DDBJ whole genome shotgun (WGS) entry which is preliminary data.</text>
</comment>
<organism evidence="2 3">
    <name type="scientific">Fusarium solani</name>
    <name type="common">Filamentous fungus</name>
    <dbReference type="NCBI Taxonomy" id="169388"/>
    <lineage>
        <taxon>Eukaryota</taxon>
        <taxon>Fungi</taxon>
        <taxon>Dikarya</taxon>
        <taxon>Ascomycota</taxon>
        <taxon>Pezizomycotina</taxon>
        <taxon>Sordariomycetes</taxon>
        <taxon>Hypocreomycetidae</taxon>
        <taxon>Hypocreales</taxon>
        <taxon>Nectriaceae</taxon>
        <taxon>Fusarium</taxon>
        <taxon>Fusarium solani species complex</taxon>
    </lineage>
</organism>
<protein>
    <submittedName>
        <fullName evidence="2">Uncharacterized protein</fullName>
    </submittedName>
</protein>
<feature type="compositionally biased region" description="Basic and acidic residues" evidence="1">
    <location>
        <begin position="142"/>
        <end position="159"/>
    </location>
</feature>
<feature type="compositionally biased region" description="Basic and acidic residues" evidence="1">
    <location>
        <begin position="113"/>
        <end position="136"/>
    </location>
</feature>